<dbReference type="SUPFAM" id="SSF143011">
    <property type="entry name" value="RelE-like"/>
    <property type="match status" value="1"/>
</dbReference>
<dbReference type="Proteomes" id="UP000229703">
    <property type="component" value="Unassembled WGS sequence"/>
</dbReference>
<comment type="caution">
    <text evidence="2">The sequence shown here is derived from an EMBL/GenBank/DDBJ whole genome shotgun (WGS) entry which is preliminary data.</text>
</comment>
<protein>
    <submittedName>
        <fullName evidence="2">Plasmid stabilization protein</fullName>
    </submittedName>
</protein>
<accession>A0A2M7M2Q3</accession>
<evidence type="ECO:0000256" key="1">
    <source>
        <dbReference type="ARBA" id="ARBA00022649"/>
    </source>
</evidence>
<dbReference type="InterPro" id="IPR035093">
    <property type="entry name" value="RelE/ParE_toxin_dom_sf"/>
</dbReference>
<gene>
    <name evidence="2" type="ORF">COZ37_05075</name>
</gene>
<dbReference type="PANTHER" id="PTHR38813:SF1">
    <property type="entry name" value="TOXIN RELE1-RELATED"/>
    <property type="match status" value="1"/>
</dbReference>
<proteinExistence type="predicted"/>
<sequence>MYKVNIERRAEKDLKKLPAKEFWRIISKIKDLANEPRPTGCRKIFGSKSDWRIRIGYYRVIYEIDDREDTVKIMKVRHRREMYR</sequence>
<reference evidence="3" key="1">
    <citation type="submission" date="2017-09" db="EMBL/GenBank/DDBJ databases">
        <title>Depth-based differentiation of microbial function through sediment-hosted aquifers and enrichment of novel symbionts in the deep terrestrial subsurface.</title>
        <authorList>
            <person name="Probst A.J."/>
            <person name="Ladd B."/>
            <person name="Jarett J.K."/>
            <person name="Geller-Mcgrath D.E."/>
            <person name="Sieber C.M.K."/>
            <person name="Emerson J.B."/>
            <person name="Anantharaman K."/>
            <person name="Thomas B.C."/>
            <person name="Malmstrom R."/>
            <person name="Stieglmeier M."/>
            <person name="Klingl A."/>
            <person name="Woyke T."/>
            <person name="Ryan C.M."/>
            <person name="Banfield J.F."/>
        </authorList>
    </citation>
    <scope>NUCLEOTIDE SEQUENCE [LARGE SCALE GENOMIC DNA]</scope>
</reference>
<keyword evidence="1" id="KW-1277">Toxin-antitoxin system</keyword>
<evidence type="ECO:0000313" key="2">
    <source>
        <dbReference type="EMBL" id="PIX76979.1"/>
    </source>
</evidence>
<dbReference type="PANTHER" id="PTHR38813">
    <property type="match status" value="1"/>
</dbReference>
<dbReference type="InterPro" id="IPR052747">
    <property type="entry name" value="TA_system_RelE_toxin"/>
</dbReference>
<dbReference type="EMBL" id="PFJK01000233">
    <property type="protein sequence ID" value="PIX76979.1"/>
    <property type="molecule type" value="Genomic_DNA"/>
</dbReference>
<evidence type="ECO:0000313" key="3">
    <source>
        <dbReference type="Proteomes" id="UP000229703"/>
    </source>
</evidence>
<dbReference type="Pfam" id="PF05016">
    <property type="entry name" value="ParE_toxin"/>
    <property type="match status" value="1"/>
</dbReference>
<organism evidence="2 3">
    <name type="scientific">bacterium (Candidatus Ratteibacteria) CG_4_10_14_3_um_filter_41_18</name>
    <dbReference type="NCBI Taxonomy" id="2014287"/>
    <lineage>
        <taxon>Bacteria</taxon>
        <taxon>Candidatus Ratteibacteria</taxon>
    </lineage>
</organism>
<dbReference type="Gene3D" id="3.30.2310.20">
    <property type="entry name" value="RelE-like"/>
    <property type="match status" value="1"/>
</dbReference>
<dbReference type="AlphaFoldDB" id="A0A2M7M2Q3"/>
<dbReference type="InterPro" id="IPR007712">
    <property type="entry name" value="RelE/ParE_toxin"/>
</dbReference>
<name>A0A2M7M2Q3_9BACT</name>